<proteinExistence type="predicted"/>
<evidence type="ECO:0000256" key="4">
    <source>
        <dbReference type="ARBA" id="ARBA00022692"/>
    </source>
</evidence>
<evidence type="ECO:0000259" key="8">
    <source>
        <dbReference type="PROSITE" id="PS50850"/>
    </source>
</evidence>
<dbReference type="Gene3D" id="1.20.1250.20">
    <property type="entry name" value="MFS general substrate transporter like domains"/>
    <property type="match status" value="1"/>
</dbReference>
<dbReference type="Proteomes" id="UP001344906">
    <property type="component" value="Unassembled WGS sequence"/>
</dbReference>
<dbReference type="PANTHER" id="PTHR23513:SF6">
    <property type="entry name" value="MAJOR FACILITATOR SUPERFAMILY ASSOCIATED DOMAIN-CONTAINING PROTEIN"/>
    <property type="match status" value="1"/>
</dbReference>
<feature type="transmembrane region" description="Helical" evidence="7">
    <location>
        <begin position="154"/>
        <end position="175"/>
    </location>
</feature>
<keyword evidence="4 7" id="KW-0812">Transmembrane</keyword>
<feature type="transmembrane region" description="Helical" evidence="7">
    <location>
        <begin position="242"/>
        <end position="260"/>
    </location>
</feature>
<dbReference type="RefSeq" id="WP_338257491.1">
    <property type="nucleotide sequence ID" value="NZ_BSRI01000002.1"/>
</dbReference>
<evidence type="ECO:0000256" key="6">
    <source>
        <dbReference type="ARBA" id="ARBA00023136"/>
    </source>
</evidence>
<comment type="subcellular location">
    <subcellularLocation>
        <location evidence="1">Cell membrane</location>
        <topology evidence="1">Multi-pass membrane protein</topology>
    </subcellularLocation>
</comment>
<keyword evidence="2" id="KW-0813">Transport</keyword>
<gene>
    <name evidence="9" type="ORF">KDH_72430</name>
</gene>
<keyword evidence="3" id="KW-1003">Cell membrane</keyword>
<feature type="transmembrane region" description="Helical" evidence="7">
    <location>
        <begin position="308"/>
        <end position="326"/>
    </location>
</feature>
<sequence>MQHEEGISTVRQDDVLKAPFWINRNFALLATGQVISNIGDFVYSMTLMVWVFSLTKSAGAVSGVLLAQYVPMFMLGPLAGVFVDRWNRRTVMLVADAVRTLIALLPLLAPNELRLPAIYVSVFLITSFGRFFMPAKSGVLQAIVSGKELMQASSISQTLSAGALIIGPALSAPLYFSVGPLAALVVNAASYLVSALCIFFIRAPRAALHPYAEREGEASGISVRSVLGELGAGLKFVVSSRVLLALIVMILVAMLGAGALNALDVVFVSKNLHAAPALYGLLNSVVGVGMLVGTLLAALLARRISATQLLTGSMFLLGVGIFIYALQTWYVIALVLAFFMFMPQGGLQVGFGPLFMRSTPPEMMGRAQAMLDVSSSGASLISIGAAGYLGQYLPISWIFSGSALLIVLAGLYGWFALRERRTVPQVAS</sequence>
<evidence type="ECO:0000256" key="2">
    <source>
        <dbReference type="ARBA" id="ARBA00022448"/>
    </source>
</evidence>
<feature type="transmembrane region" description="Helical" evidence="7">
    <location>
        <begin position="181"/>
        <end position="201"/>
    </location>
</feature>
<dbReference type="InterPro" id="IPR010290">
    <property type="entry name" value="TM_effector"/>
</dbReference>
<evidence type="ECO:0000256" key="5">
    <source>
        <dbReference type="ARBA" id="ARBA00022989"/>
    </source>
</evidence>
<dbReference type="PROSITE" id="PS50850">
    <property type="entry name" value="MFS"/>
    <property type="match status" value="1"/>
</dbReference>
<evidence type="ECO:0000313" key="9">
    <source>
        <dbReference type="EMBL" id="GLV60424.1"/>
    </source>
</evidence>
<feature type="domain" description="Major facilitator superfamily (MFS) profile" evidence="8">
    <location>
        <begin position="25"/>
        <end position="421"/>
    </location>
</feature>
<reference evidence="9 10" key="1">
    <citation type="submission" date="2023-02" db="EMBL/GenBank/DDBJ databases">
        <title>Dictyobacter halimunensis sp. nov., a new member of the class Ktedonobacteria from forest soil in a geothermal area.</title>
        <authorList>
            <person name="Rachmania M.K."/>
            <person name="Ningsih F."/>
            <person name="Sakai Y."/>
            <person name="Yabe S."/>
            <person name="Yokota A."/>
            <person name="Sjamsuridzal W."/>
        </authorList>
    </citation>
    <scope>NUCLEOTIDE SEQUENCE [LARGE SCALE GENOMIC DNA]</scope>
    <source>
        <strain evidence="9 10">S3.2.2.5</strain>
    </source>
</reference>
<dbReference type="InterPro" id="IPR020846">
    <property type="entry name" value="MFS_dom"/>
</dbReference>
<feature type="transmembrane region" description="Helical" evidence="7">
    <location>
        <begin position="26"/>
        <end position="52"/>
    </location>
</feature>
<name>A0ABQ6G1M4_9CHLR</name>
<organism evidence="9 10">
    <name type="scientific">Dictyobacter halimunensis</name>
    <dbReference type="NCBI Taxonomy" id="3026934"/>
    <lineage>
        <taxon>Bacteria</taxon>
        <taxon>Bacillati</taxon>
        <taxon>Chloroflexota</taxon>
        <taxon>Ktedonobacteria</taxon>
        <taxon>Ktedonobacterales</taxon>
        <taxon>Dictyobacteraceae</taxon>
        <taxon>Dictyobacter</taxon>
    </lineage>
</organism>
<keyword evidence="6 7" id="KW-0472">Membrane</keyword>
<evidence type="ECO:0000256" key="1">
    <source>
        <dbReference type="ARBA" id="ARBA00004651"/>
    </source>
</evidence>
<keyword evidence="10" id="KW-1185">Reference proteome</keyword>
<comment type="caution">
    <text evidence="9">The sequence shown here is derived from an EMBL/GenBank/DDBJ whole genome shotgun (WGS) entry which is preliminary data.</text>
</comment>
<feature type="transmembrane region" description="Helical" evidence="7">
    <location>
        <begin position="58"/>
        <end position="83"/>
    </location>
</feature>
<dbReference type="CDD" id="cd06173">
    <property type="entry name" value="MFS_MefA_like"/>
    <property type="match status" value="1"/>
</dbReference>
<feature type="transmembrane region" description="Helical" evidence="7">
    <location>
        <begin position="395"/>
        <end position="415"/>
    </location>
</feature>
<feature type="transmembrane region" description="Helical" evidence="7">
    <location>
        <begin position="280"/>
        <end position="301"/>
    </location>
</feature>
<dbReference type="PANTHER" id="PTHR23513">
    <property type="entry name" value="INTEGRAL MEMBRANE EFFLUX PROTEIN-RELATED"/>
    <property type="match status" value="1"/>
</dbReference>
<dbReference type="SUPFAM" id="SSF103473">
    <property type="entry name" value="MFS general substrate transporter"/>
    <property type="match status" value="1"/>
</dbReference>
<accession>A0ABQ6G1M4</accession>
<evidence type="ECO:0000313" key="10">
    <source>
        <dbReference type="Proteomes" id="UP001344906"/>
    </source>
</evidence>
<evidence type="ECO:0000256" key="3">
    <source>
        <dbReference type="ARBA" id="ARBA00022475"/>
    </source>
</evidence>
<protein>
    <submittedName>
        <fullName evidence="9">MFS transporter</fullName>
    </submittedName>
</protein>
<dbReference type="InterPro" id="IPR036259">
    <property type="entry name" value="MFS_trans_sf"/>
</dbReference>
<feature type="transmembrane region" description="Helical" evidence="7">
    <location>
        <begin position="115"/>
        <end position="133"/>
    </location>
</feature>
<keyword evidence="5 7" id="KW-1133">Transmembrane helix</keyword>
<dbReference type="EMBL" id="BSRI01000002">
    <property type="protein sequence ID" value="GLV60424.1"/>
    <property type="molecule type" value="Genomic_DNA"/>
</dbReference>
<evidence type="ECO:0000256" key="7">
    <source>
        <dbReference type="SAM" id="Phobius"/>
    </source>
</evidence>
<dbReference type="Pfam" id="PF05977">
    <property type="entry name" value="MFS_3"/>
    <property type="match status" value="1"/>
</dbReference>